<comment type="caution">
    <text evidence="1">The sequence shown here is derived from an EMBL/GenBank/DDBJ whole genome shotgun (WGS) entry which is preliminary data.</text>
</comment>
<protein>
    <submittedName>
        <fullName evidence="1">Uncharacterized protein</fullName>
    </submittedName>
</protein>
<reference evidence="1 2" key="1">
    <citation type="journal article" date="2024" name="Int. J. Syst. Evol. Microbiol.">
        <title>Virgibacillus tibetensis sp. nov., isolated from salt lake on the Tibetan Plateau of China.</title>
        <authorList>
            <person name="Phurbu D."/>
            <person name="Liu Z.-X."/>
            <person name="Wang R."/>
            <person name="Zheng Y.-Y."/>
            <person name="Liu H.-C."/>
            <person name="Zhou Y.-G."/>
            <person name="Yu Y.-J."/>
            <person name="Li A.-H."/>
        </authorList>
    </citation>
    <scope>NUCLEOTIDE SEQUENCE [LARGE SCALE GENOMIC DNA]</scope>
    <source>
        <strain evidence="1 2">C22-A2</strain>
    </source>
</reference>
<evidence type="ECO:0000313" key="2">
    <source>
        <dbReference type="Proteomes" id="UP001335737"/>
    </source>
</evidence>
<dbReference type="Proteomes" id="UP001335737">
    <property type="component" value="Unassembled WGS sequence"/>
</dbReference>
<accession>A0ABU6KGN2</accession>
<gene>
    <name evidence="1" type="ORF">QGM71_12390</name>
</gene>
<keyword evidence="2" id="KW-1185">Reference proteome</keyword>
<sequence length="68" mass="7931">MDGYLDSILLRLVQWYGFESEDSTIKGRYIRELLNYECGKSNGNRKYTVVGFMDEKGLKGRYGIDRLV</sequence>
<dbReference type="EMBL" id="JARZFX010000005">
    <property type="protein sequence ID" value="MEC5424291.1"/>
    <property type="molecule type" value="Genomic_DNA"/>
</dbReference>
<proteinExistence type="predicted"/>
<organism evidence="1 2">
    <name type="scientific">Virgibacillus tibetensis</name>
    <dbReference type="NCBI Taxonomy" id="3042313"/>
    <lineage>
        <taxon>Bacteria</taxon>
        <taxon>Bacillati</taxon>
        <taxon>Bacillota</taxon>
        <taxon>Bacilli</taxon>
        <taxon>Bacillales</taxon>
        <taxon>Bacillaceae</taxon>
        <taxon>Virgibacillus</taxon>
    </lineage>
</organism>
<evidence type="ECO:0000313" key="1">
    <source>
        <dbReference type="EMBL" id="MEC5424291.1"/>
    </source>
</evidence>
<name>A0ABU6KGN2_9BACI</name>